<evidence type="ECO:0000313" key="2">
    <source>
        <dbReference type="EMBL" id="RKD75567.1"/>
    </source>
</evidence>
<dbReference type="OrthoDB" id="9796171at2"/>
<dbReference type="Proteomes" id="UP000285120">
    <property type="component" value="Unassembled WGS sequence"/>
</dbReference>
<dbReference type="GO" id="GO:0004343">
    <property type="term" value="F:glucosamine 6-phosphate N-acetyltransferase activity"/>
    <property type="evidence" value="ECO:0007669"/>
    <property type="project" value="TreeGrafter"/>
</dbReference>
<keyword evidence="2" id="KW-0808">Transferase</keyword>
<proteinExistence type="predicted"/>
<dbReference type="PROSITE" id="PS51186">
    <property type="entry name" value="GNAT"/>
    <property type="match status" value="1"/>
</dbReference>
<dbReference type="EMBL" id="RAPK01000007">
    <property type="protein sequence ID" value="RKD75567.1"/>
    <property type="molecule type" value="Genomic_DNA"/>
</dbReference>
<protein>
    <submittedName>
        <fullName evidence="2">Putative GNAT family N-acyltransferase</fullName>
    </submittedName>
</protein>
<dbReference type="PANTHER" id="PTHR13355">
    <property type="entry name" value="GLUCOSAMINE 6-PHOSPHATE N-ACETYLTRANSFERASE"/>
    <property type="match status" value="1"/>
</dbReference>
<accession>A0A419V6R7</accession>
<dbReference type="AlphaFoldDB" id="A0A419V6R7"/>
<dbReference type="Pfam" id="PF13673">
    <property type="entry name" value="Acetyltransf_10"/>
    <property type="match status" value="1"/>
</dbReference>
<dbReference type="SUPFAM" id="SSF55729">
    <property type="entry name" value="Acyl-CoA N-acyltransferases (Nat)"/>
    <property type="match status" value="1"/>
</dbReference>
<gene>
    <name evidence="2" type="ORF">ATL39_1268</name>
</gene>
<feature type="domain" description="N-acetyltransferase" evidence="1">
    <location>
        <begin position="1"/>
        <end position="141"/>
    </location>
</feature>
<sequence>MVIVEIAETKKQMDEAFAVRYAVFVEEQKVPAEEEIDEFEEESVHFVAYEDNIPIGAGRMRKGTGFIKVERICVLAPYRKTGAGRYIMKAIEALGQEQNFAEAKLHAQTRAVPFYEKLGYTITSDIFIDAGIPHVAMVKSL</sequence>
<dbReference type="CDD" id="cd04301">
    <property type="entry name" value="NAT_SF"/>
    <property type="match status" value="1"/>
</dbReference>
<keyword evidence="3" id="KW-1185">Reference proteome</keyword>
<reference evidence="2 3" key="1">
    <citation type="submission" date="2018-09" db="EMBL/GenBank/DDBJ databases">
        <title>Genomic Encyclopedia of Archaeal and Bacterial Type Strains, Phase II (KMG-II): from individual species to whole genera.</title>
        <authorList>
            <person name="Goeker M."/>
        </authorList>
    </citation>
    <scope>NUCLEOTIDE SEQUENCE [LARGE SCALE GENOMIC DNA]</scope>
    <source>
        <strain evidence="2 3">DSM 17008</strain>
    </source>
</reference>
<evidence type="ECO:0000313" key="3">
    <source>
        <dbReference type="Proteomes" id="UP000285120"/>
    </source>
</evidence>
<dbReference type="RefSeq" id="WP_120192437.1">
    <property type="nucleotide sequence ID" value="NZ_RAPK01000007.1"/>
</dbReference>
<dbReference type="Gene3D" id="3.40.630.30">
    <property type="match status" value="1"/>
</dbReference>
<dbReference type="PANTHER" id="PTHR13355:SF11">
    <property type="entry name" value="GLUCOSAMINE 6-PHOSPHATE N-ACETYLTRANSFERASE"/>
    <property type="match status" value="1"/>
</dbReference>
<dbReference type="InterPro" id="IPR039143">
    <property type="entry name" value="GNPNAT1-like"/>
</dbReference>
<keyword evidence="2" id="KW-0012">Acyltransferase</keyword>
<organism evidence="2 3">
    <name type="scientific">Sinobaca qinghaiensis</name>
    <dbReference type="NCBI Taxonomy" id="342944"/>
    <lineage>
        <taxon>Bacteria</taxon>
        <taxon>Bacillati</taxon>
        <taxon>Bacillota</taxon>
        <taxon>Bacilli</taxon>
        <taxon>Bacillales</taxon>
        <taxon>Sporolactobacillaceae</taxon>
        <taxon>Sinobaca</taxon>
    </lineage>
</organism>
<name>A0A419V6R7_9BACL</name>
<evidence type="ECO:0000259" key="1">
    <source>
        <dbReference type="PROSITE" id="PS51186"/>
    </source>
</evidence>
<dbReference type="InterPro" id="IPR016181">
    <property type="entry name" value="Acyl_CoA_acyltransferase"/>
</dbReference>
<comment type="caution">
    <text evidence="2">The sequence shown here is derived from an EMBL/GenBank/DDBJ whole genome shotgun (WGS) entry which is preliminary data.</text>
</comment>
<dbReference type="InterPro" id="IPR000182">
    <property type="entry name" value="GNAT_dom"/>
</dbReference>